<accession>A0A2G3APL5</accession>
<comment type="similarity">
    <text evidence="1">Belongs to the disease resistance NB-LRR family.</text>
</comment>
<keyword evidence="4" id="KW-0547">Nucleotide-binding</keyword>
<dbReference type="Proteomes" id="UP000222542">
    <property type="component" value="Unassembled WGS sequence"/>
</dbReference>
<keyword evidence="2" id="KW-0433">Leucine-rich repeat</keyword>
<dbReference type="PRINTS" id="PR00364">
    <property type="entry name" value="DISEASERSIST"/>
</dbReference>
<keyword evidence="3" id="KW-0677">Repeat</keyword>
<dbReference type="Pfam" id="PF23559">
    <property type="entry name" value="WHD_DRP"/>
    <property type="match status" value="1"/>
</dbReference>
<reference evidence="8 9" key="1">
    <citation type="journal article" date="2014" name="Nat. Genet.">
        <title>Genome sequence of the hot pepper provides insights into the evolution of pungency in Capsicum species.</title>
        <authorList>
            <person name="Kim S."/>
            <person name="Park M."/>
            <person name="Yeom S.I."/>
            <person name="Kim Y.M."/>
            <person name="Lee J.M."/>
            <person name="Lee H.A."/>
            <person name="Seo E."/>
            <person name="Choi J."/>
            <person name="Cheong K."/>
            <person name="Kim K.T."/>
            <person name="Jung K."/>
            <person name="Lee G.W."/>
            <person name="Oh S.K."/>
            <person name="Bae C."/>
            <person name="Kim S.B."/>
            <person name="Lee H.Y."/>
            <person name="Kim S.Y."/>
            <person name="Kim M.S."/>
            <person name="Kang B.C."/>
            <person name="Jo Y.D."/>
            <person name="Yang H.B."/>
            <person name="Jeong H.J."/>
            <person name="Kang W.H."/>
            <person name="Kwon J.K."/>
            <person name="Shin C."/>
            <person name="Lim J.Y."/>
            <person name="Park J.H."/>
            <person name="Huh J.H."/>
            <person name="Kim J.S."/>
            <person name="Kim B.D."/>
            <person name="Cohen O."/>
            <person name="Paran I."/>
            <person name="Suh M.C."/>
            <person name="Lee S.B."/>
            <person name="Kim Y.K."/>
            <person name="Shin Y."/>
            <person name="Noh S.J."/>
            <person name="Park J."/>
            <person name="Seo Y.S."/>
            <person name="Kwon S.Y."/>
            <person name="Kim H.A."/>
            <person name="Park J.M."/>
            <person name="Kim H.J."/>
            <person name="Choi S.B."/>
            <person name="Bosland P.W."/>
            <person name="Reeves G."/>
            <person name="Jo S.H."/>
            <person name="Lee B.W."/>
            <person name="Cho H.T."/>
            <person name="Choi H.S."/>
            <person name="Lee M.S."/>
            <person name="Yu Y."/>
            <person name="Do Choi Y."/>
            <person name="Park B.S."/>
            <person name="van Deynze A."/>
            <person name="Ashrafi H."/>
            <person name="Hill T."/>
            <person name="Kim W.T."/>
            <person name="Pai H.S."/>
            <person name="Ahn H.K."/>
            <person name="Yeam I."/>
            <person name="Giovannoni J.J."/>
            <person name="Rose J.K."/>
            <person name="Sorensen I."/>
            <person name="Lee S.J."/>
            <person name="Kim R.W."/>
            <person name="Choi I.Y."/>
            <person name="Choi B.S."/>
            <person name="Lim J.S."/>
            <person name="Lee Y.H."/>
            <person name="Choi D."/>
        </authorList>
    </citation>
    <scope>NUCLEOTIDE SEQUENCE [LARGE SCALE GENOMIC DNA]</scope>
    <source>
        <strain evidence="9">cv. CM334</strain>
    </source>
</reference>
<dbReference type="InterPro" id="IPR003593">
    <property type="entry name" value="AAA+_ATPase"/>
</dbReference>
<dbReference type="OMA" id="WECASIE"/>
<evidence type="ECO:0000259" key="7">
    <source>
        <dbReference type="SMART" id="SM00382"/>
    </source>
</evidence>
<dbReference type="STRING" id="4072.A0A2G3APL5"/>
<dbReference type="InterPro" id="IPR042197">
    <property type="entry name" value="Apaf_helical"/>
</dbReference>
<dbReference type="InterPro" id="IPR050905">
    <property type="entry name" value="Plant_NBS-LRR"/>
</dbReference>
<keyword evidence="5" id="KW-0611">Plant defense</keyword>
<evidence type="ECO:0000256" key="5">
    <source>
        <dbReference type="ARBA" id="ARBA00022821"/>
    </source>
</evidence>
<feature type="domain" description="AAA+ ATPase" evidence="7">
    <location>
        <begin position="134"/>
        <end position="277"/>
    </location>
</feature>
<dbReference type="Gramene" id="PHT96181">
    <property type="protein sequence ID" value="PHT96181"/>
    <property type="gene ID" value="T459_04063"/>
</dbReference>
<keyword evidence="6" id="KW-0067">ATP-binding</keyword>
<gene>
    <name evidence="8" type="ORF">T459_04063</name>
</gene>
<dbReference type="Gene3D" id="3.80.10.10">
    <property type="entry name" value="Ribonuclease Inhibitor"/>
    <property type="match status" value="2"/>
</dbReference>
<proteinExistence type="inferred from homology"/>
<evidence type="ECO:0000256" key="2">
    <source>
        <dbReference type="ARBA" id="ARBA00022614"/>
    </source>
</evidence>
<evidence type="ECO:0000313" key="9">
    <source>
        <dbReference type="Proteomes" id="UP000222542"/>
    </source>
</evidence>
<dbReference type="InterPro" id="IPR055414">
    <property type="entry name" value="LRR_R13L4/SHOC2-like"/>
</dbReference>
<dbReference type="PANTHER" id="PTHR33463:SF218">
    <property type="entry name" value="DISEASE RESISTANCE PROTEIN RPS2-LIKE"/>
    <property type="match status" value="1"/>
</dbReference>
<dbReference type="PANTHER" id="PTHR33463">
    <property type="entry name" value="NB-ARC DOMAIN-CONTAINING PROTEIN-RELATED"/>
    <property type="match status" value="1"/>
</dbReference>
<dbReference type="SMART" id="SM00382">
    <property type="entry name" value="AAA"/>
    <property type="match status" value="1"/>
</dbReference>
<evidence type="ECO:0000256" key="1">
    <source>
        <dbReference type="ARBA" id="ARBA00008894"/>
    </source>
</evidence>
<dbReference type="InterPro" id="IPR002182">
    <property type="entry name" value="NB-ARC"/>
</dbReference>
<name>A0A2G3APL5_CAPAN</name>
<evidence type="ECO:0000256" key="4">
    <source>
        <dbReference type="ARBA" id="ARBA00022741"/>
    </source>
</evidence>
<organism evidence="8 9">
    <name type="scientific">Capsicum annuum</name>
    <name type="common">Capsicum pepper</name>
    <dbReference type="NCBI Taxonomy" id="4072"/>
    <lineage>
        <taxon>Eukaryota</taxon>
        <taxon>Viridiplantae</taxon>
        <taxon>Streptophyta</taxon>
        <taxon>Embryophyta</taxon>
        <taxon>Tracheophyta</taxon>
        <taxon>Spermatophyta</taxon>
        <taxon>Magnoliopsida</taxon>
        <taxon>eudicotyledons</taxon>
        <taxon>Gunneridae</taxon>
        <taxon>Pentapetalae</taxon>
        <taxon>asterids</taxon>
        <taxon>lamiids</taxon>
        <taxon>Solanales</taxon>
        <taxon>Solanaceae</taxon>
        <taxon>Solanoideae</taxon>
        <taxon>Capsiceae</taxon>
        <taxon>Capsicum</taxon>
    </lineage>
</organism>
<dbReference type="GO" id="GO:0005524">
    <property type="term" value="F:ATP binding"/>
    <property type="evidence" value="ECO:0007669"/>
    <property type="project" value="UniProtKB-KW"/>
</dbReference>
<dbReference type="FunFam" id="1.10.8.430:FF:000003">
    <property type="entry name" value="Probable disease resistance protein At5g66910"/>
    <property type="match status" value="1"/>
</dbReference>
<dbReference type="Pfam" id="PF23598">
    <property type="entry name" value="LRR_14"/>
    <property type="match status" value="1"/>
</dbReference>
<dbReference type="InterPro" id="IPR058922">
    <property type="entry name" value="WHD_DRP"/>
</dbReference>
<feature type="non-terminal residue" evidence="8">
    <location>
        <position position="918"/>
    </location>
</feature>
<dbReference type="Gene3D" id="1.10.8.430">
    <property type="entry name" value="Helical domain of apoptotic protease-activating factors"/>
    <property type="match status" value="1"/>
</dbReference>
<dbReference type="InterPro" id="IPR027417">
    <property type="entry name" value="P-loop_NTPase"/>
</dbReference>
<protein>
    <recommendedName>
        <fullName evidence="7">AAA+ ATPase domain-containing protein</fullName>
    </recommendedName>
</protein>
<dbReference type="InterPro" id="IPR032675">
    <property type="entry name" value="LRR_dom_sf"/>
</dbReference>
<dbReference type="GO" id="GO:0006952">
    <property type="term" value="P:defense response"/>
    <property type="evidence" value="ECO:0007669"/>
    <property type="project" value="UniProtKB-KW"/>
</dbReference>
<dbReference type="SUPFAM" id="SSF52058">
    <property type="entry name" value="L domain-like"/>
    <property type="match status" value="1"/>
</dbReference>
<evidence type="ECO:0000313" key="8">
    <source>
        <dbReference type="EMBL" id="PHT96181.1"/>
    </source>
</evidence>
<dbReference type="Gene3D" id="3.40.50.300">
    <property type="entry name" value="P-loop containing nucleotide triphosphate hydrolases"/>
    <property type="match status" value="1"/>
</dbReference>
<dbReference type="SUPFAM" id="SSF52540">
    <property type="entry name" value="P-loop containing nucleoside triphosphate hydrolases"/>
    <property type="match status" value="1"/>
</dbReference>
<reference evidence="8 9" key="2">
    <citation type="journal article" date="2017" name="Genome Biol.">
        <title>New reference genome sequences of hot pepper reveal the massive evolution of plant disease-resistance genes by retroduplication.</title>
        <authorList>
            <person name="Kim S."/>
            <person name="Park J."/>
            <person name="Yeom S.I."/>
            <person name="Kim Y.M."/>
            <person name="Seo E."/>
            <person name="Kim K.T."/>
            <person name="Kim M.S."/>
            <person name="Lee J.M."/>
            <person name="Cheong K."/>
            <person name="Shin H.S."/>
            <person name="Kim S.B."/>
            <person name="Han K."/>
            <person name="Lee J."/>
            <person name="Park M."/>
            <person name="Lee H.A."/>
            <person name="Lee H.Y."/>
            <person name="Lee Y."/>
            <person name="Oh S."/>
            <person name="Lee J.H."/>
            <person name="Choi E."/>
            <person name="Choi E."/>
            <person name="Lee S.E."/>
            <person name="Jeon J."/>
            <person name="Kim H."/>
            <person name="Choi G."/>
            <person name="Song H."/>
            <person name="Lee J."/>
            <person name="Lee S.C."/>
            <person name="Kwon J.K."/>
            <person name="Lee H.Y."/>
            <person name="Koo N."/>
            <person name="Hong Y."/>
            <person name="Kim R.W."/>
            <person name="Kang W.H."/>
            <person name="Huh J.H."/>
            <person name="Kang B.C."/>
            <person name="Yang T.J."/>
            <person name="Lee Y.H."/>
            <person name="Bennetzen J.L."/>
            <person name="Choi D."/>
        </authorList>
    </citation>
    <scope>NUCLEOTIDE SEQUENCE [LARGE SCALE GENOMIC DNA]</scope>
    <source>
        <strain evidence="9">cv. CM334</strain>
    </source>
</reference>
<sequence>MEKVAKFRDDIKEKVEKAEEEGYKPKPDVIKWIDDVHELSKEWESMQESIEAAKTLSNKCCPKFSLRSKISTQSQNIRNQLCKLIEVGENFGSNLEVEKYQMKKVEFIPGTSIEGQSAATRNLNELLRLLEDDEVSIIGVWGTGGVGKTTLVKNLNNELLKNVSSSKLSFGVVVWVTVPKPPINIRKIQAQIASRLNLQVDNEASVESIARKIYQRLKEEKSFLLILDDVWKGINLDDVGVPQPVVPARSKVIITTRSLEVCRQMRANVEMKVTTLNEDESWELFVKNAGDCANLEHIQPLARDIASQCGGLPLAITVIATSMRGNTRVELWENALDSLRRSEPYNQNVVNKVYNVIKWSYDSLESLDIQSCFFYCSLYPVAVPIDDLIHCWWAEGLLGENDTYDEAYNKGIEMVERLKDACMLEPHKKDYLKMHDVVRDFAISKANSSWNEHNYFIQAGVGLAEISHIKVSSSVRRISFVSNEIECLPDYFTKCPETTSLLLQDNEPLEKIPHEFLLAFPALRVLNLSGAGIRALPSSINSLRQLRALILQNCHMLTELPPIGKLCNLQLLDCDSTRLCCLPYGMDKLTTLKVFNLPVAELKNMSKGFFLKLPSIEMLDMLDREMTNLRPLSLIGATSFDEISSLHNLTSLFIRVDSSSIFNRDHTWMSRLKIFHIEVGNTPTRVQINKSRRMISVSKCEIFSNGELSGMLQFASDLYLHECMGFRKLISYNRFDGLKSLHIERCSCDFGPPGGSPQFDPLPNLEHINLVSVDNLKCVSDFSKLLGLRLSKLRQLEIHFCASLTCLFTVGRDFSVPKQLEDISITFCPELVQLLVQRSPTKATHVNSETPRVQRLVLRNLPKFGSLGEPQSMWEHLKEHEVINCDRIEHKKLPSSIQTTNVKVKKGVLEWFYLRTVS</sequence>
<keyword evidence="9" id="KW-1185">Reference proteome</keyword>
<dbReference type="AlphaFoldDB" id="A0A2G3APL5"/>
<dbReference type="EMBL" id="AYRZ02000001">
    <property type="protein sequence ID" value="PHT96181.1"/>
    <property type="molecule type" value="Genomic_DNA"/>
</dbReference>
<dbReference type="GO" id="GO:0043531">
    <property type="term" value="F:ADP binding"/>
    <property type="evidence" value="ECO:0007669"/>
    <property type="project" value="InterPro"/>
</dbReference>
<evidence type="ECO:0000256" key="3">
    <source>
        <dbReference type="ARBA" id="ARBA00022737"/>
    </source>
</evidence>
<dbReference type="FunFam" id="3.40.50.300:FF:001091">
    <property type="entry name" value="Probable disease resistance protein At1g61300"/>
    <property type="match status" value="1"/>
</dbReference>
<evidence type="ECO:0000256" key="6">
    <source>
        <dbReference type="ARBA" id="ARBA00022840"/>
    </source>
</evidence>
<dbReference type="Pfam" id="PF00931">
    <property type="entry name" value="NB-ARC"/>
    <property type="match status" value="1"/>
</dbReference>
<comment type="caution">
    <text evidence="8">The sequence shown here is derived from an EMBL/GenBank/DDBJ whole genome shotgun (WGS) entry which is preliminary data.</text>
</comment>